<dbReference type="Proteomes" id="UP001162501">
    <property type="component" value="Chromosome 24"/>
</dbReference>
<name>A0ACB0EQW8_RANTA</name>
<reference evidence="1" key="1">
    <citation type="submission" date="2023-05" db="EMBL/GenBank/DDBJ databases">
        <authorList>
            <consortium name="ELIXIR-Norway"/>
        </authorList>
    </citation>
    <scope>NUCLEOTIDE SEQUENCE</scope>
</reference>
<gene>
    <name evidence="1" type="ORF">MRATA1EN3_LOCUS14323</name>
</gene>
<evidence type="ECO:0000313" key="2">
    <source>
        <dbReference type="Proteomes" id="UP001162501"/>
    </source>
</evidence>
<organism evidence="1 2">
    <name type="scientific">Rangifer tarandus platyrhynchus</name>
    <name type="common">Svalbard reindeer</name>
    <dbReference type="NCBI Taxonomy" id="3082113"/>
    <lineage>
        <taxon>Eukaryota</taxon>
        <taxon>Metazoa</taxon>
        <taxon>Chordata</taxon>
        <taxon>Craniata</taxon>
        <taxon>Vertebrata</taxon>
        <taxon>Euteleostomi</taxon>
        <taxon>Mammalia</taxon>
        <taxon>Eutheria</taxon>
        <taxon>Laurasiatheria</taxon>
        <taxon>Artiodactyla</taxon>
        <taxon>Ruminantia</taxon>
        <taxon>Pecora</taxon>
        <taxon>Cervidae</taxon>
        <taxon>Odocoileinae</taxon>
        <taxon>Rangifer</taxon>
    </lineage>
</organism>
<evidence type="ECO:0000313" key="1">
    <source>
        <dbReference type="EMBL" id="CAI9703110.1"/>
    </source>
</evidence>
<proteinExistence type="predicted"/>
<accession>A0ACB0EQW8</accession>
<sequence length="217" mass="23229">MITAVGPRCFRARKPRADEESDRGQGRAVGVVMEATFQTGCWVWPLRCRSGPPPFTSPTQTPHLQKRRAAAAAACWKHEVLQSPWFSSPALTGGPEMRRGQGAVLFLLWAGLSHPGALPGGGAGRPPGGGEWEAGENAPGRGEATATERSQAWRLLQAEDPSTTRWSLVGSDVPRGGALGLQEEKRLGAGWTRARVKGERGRGMLGLRPPSLPRSQL</sequence>
<dbReference type="EMBL" id="OX596108">
    <property type="protein sequence ID" value="CAI9703110.1"/>
    <property type="molecule type" value="Genomic_DNA"/>
</dbReference>
<protein>
    <submittedName>
        <fullName evidence="1">Uncharacterized protein</fullName>
    </submittedName>
</protein>